<dbReference type="GO" id="GO:0004177">
    <property type="term" value="F:aminopeptidase activity"/>
    <property type="evidence" value="ECO:0007669"/>
    <property type="project" value="UniProtKB-KW"/>
</dbReference>
<evidence type="ECO:0000259" key="28">
    <source>
        <dbReference type="Pfam" id="PF04253"/>
    </source>
</evidence>
<reference evidence="30 31" key="1">
    <citation type="submission" date="2024-02" db="EMBL/GenBank/DDBJ databases">
        <title>Chromosome-scale genome assembly of the rough periwinkle Littorina saxatilis.</title>
        <authorList>
            <person name="De Jode A."/>
            <person name="Faria R."/>
            <person name="Formenti G."/>
            <person name="Sims Y."/>
            <person name="Smith T.P."/>
            <person name="Tracey A."/>
            <person name="Wood J.M.D."/>
            <person name="Zagrodzka Z.B."/>
            <person name="Johannesson K."/>
            <person name="Butlin R.K."/>
            <person name="Leder E.H."/>
        </authorList>
    </citation>
    <scope>NUCLEOTIDE SEQUENCE [LARGE SCALE GENOMIC DNA]</scope>
    <source>
        <strain evidence="30">Snail1</strain>
        <tissue evidence="30">Muscle</tissue>
    </source>
</reference>
<dbReference type="Proteomes" id="UP001374579">
    <property type="component" value="Unassembled WGS sequence"/>
</dbReference>
<protein>
    <recommendedName>
        <fullName evidence="24">Aminopeptidase NAALADL1</fullName>
        <ecNumber evidence="23">3.4.17.21</ecNumber>
    </recommendedName>
    <alternativeName>
        <fullName evidence="25">N-acetylated-alpha-linked acidic dipeptidase-like protein</fullName>
    </alternativeName>
</protein>
<dbReference type="GO" id="GO:0006508">
    <property type="term" value="P:proteolysis"/>
    <property type="evidence" value="ECO:0007669"/>
    <property type="project" value="UniProtKB-KW"/>
</dbReference>
<comment type="catalytic activity">
    <reaction evidence="21">
        <text>Release of an unsubstituted, C-terminal glutamyl residue, typically from Ac-Asp-Glu or folylpoly-gamma-glutamates.</text>
        <dbReference type="EC" id="3.4.17.21"/>
    </reaction>
</comment>
<keyword evidence="11" id="KW-0378">Hydrolase</keyword>
<evidence type="ECO:0000256" key="7">
    <source>
        <dbReference type="ARBA" id="ARBA00022475"/>
    </source>
</evidence>
<dbReference type="GO" id="GO:0046872">
    <property type="term" value="F:metal ion binding"/>
    <property type="evidence" value="ECO:0007669"/>
    <property type="project" value="UniProtKB-KW"/>
</dbReference>
<dbReference type="EC" id="3.4.17.21" evidence="23"/>
<keyword evidence="16" id="KW-0224">Dipeptidase</keyword>
<evidence type="ECO:0000259" key="29">
    <source>
        <dbReference type="Pfam" id="PF04389"/>
    </source>
</evidence>
<evidence type="ECO:0000256" key="9">
    <source>
        <dbReference type="ARBA" id="ARBA00022692"/>
    </source>
</evidence>
<keyword evidence="6" id="KW-0031">Aminopeptidase</keyword>
<dbReference type="PANTHER" id="PTHR10404">
    <property type="entry name" value="N-ACETYLATED-ALPHA-LINKED ACIDIC DIPEPTIDASE"/>
    <property type="match status" value="1"/>
</dbReference>
<keyword evidence="18 26" id="KW-0472">Membrane</keyword>
<evidence type="ECO:0000256" key="1">
    <source>
        <dbReference type="ARBA" id="ARBA00001947"/>
    </source>
</evidence>
<evidence type="ECO:0000256" key="25">
    <source>
        <dbReference type="ARBA" id="ARBA00081462"/>
    </source>
</evidence>
<evidence type="ECO:0000313" key="31">
    <source>
        <dbReference type="Proteomes" id="UP001374579"/>
    </source>
</evidence>
<evidence type="ECO:0000256" key="18">
    <source>
        <dbReference type="ARBA" id="ARBA00023136"/>
    </source>
</evidence>
<keyword evidence="15 26" id="KW-1133">Transmembrane helix</keyword>
<evidence type="ECO:0000256" key="14">
    <source>
        <dbReference type="ARBA" id="ARBA00022968"/>
    </source>
</evidence>
<evidence type="ECO:0000256" key="23">
    <source>
        <dbReference type="ARBA" id="ARBA00066561"/>
    </source>
</evidence>
<dbReference type="Gene3D" id="1.20.930.40">
    <property type="entry name" value="Transferrin receptor-like, dimerisation domain"/>
    <property type="match status" value="1"/>
</dbReference>
<evidence type="ECO:0000256" key="20">
    <source>
        <dbReference type="ARBA" id="ARBA00023180"/>
    </source>
</evidence>
<keyword evidence="9 26" id="KW-0812">Transmembrane</keyword>
<evidence type="ECO:0000256" key="5">
    <source>
        <dbReference type="ARBA" id="ARBA00011738"/>
    </source>
</evidence>
<keyword evidence="13" id="KW-0106">Calcium</keyword>
<keyword evidence="7" id="KW-1003">Cell membrane</keyword>
<evidence type="ECO:0000256" key="21">
    <source>
        <dbReference type="ARBA" id="ARBA00052003"/>
    </source>
</evidence>
<dbReference type="EMBL" id="JBAMIC010000001">
    <property type="protein sequence ID" value="KAK7115718.1"/>
    <property type="molecule type" value="Genomic_DNA"/>
</dbReference>
<proteinExistence type="inferred from homology"/>
<evidence type="ECO:0000256" key="16">
    <source>
        <dbReference type="ARBA" id="ARBA00022997"/>
    </source>
</evidence>
<name>A0AAN9C1E2_9CAEN</name>
<evidence type="ECO:0000256" key="10">
    <source>
        <dbReference type="ARBA" id="ARBA00022723"/>
    </source>
</evidence>
<comment type="function">
    <text evidence="22">Aminopeptidase with broad substrate specificity. Has lower activity with substrates that have Asp or Glu in the P2' position, or Pro in the P3' position. Lacks activity with substrates that have both Pro in the P3' position and Asp or Glu in the P2' position. Lacks carboxypeptidase activity. Lacks dipeptidyl-peptidase IV type activity.</text>
</comment>
<evidence type="ECO:0000256" key="26">
    <source>
        <dbReference type="SAM" id="Phobius"/>
    </source>
</evidence>
<evidence type="ECO:0000256" key="11">
    <source>
        <dbReference type="ARBA" id="ARBA00022801"/>
    </source>
</evidence>
<comment type="cofactor">
    <cofactor evidence="1">
        <name>Zn(2+)</name>
        <dbReference type="ChEBI" id="CHEBI:29105"/>
    </cofactor>
</comment>
<dbReference type="Pfam" id="PF04253">
    <property type="entry name" value="TFR_dimer"/>
    <property type="match status" value="1"/>
</dbReference>
<evidence type="ECO:0000256" key="19">
    <source>
        <dbReference type="ARBA" id="ARBA00023157"/>
    </source>
</evidence>
<keyword evidence="17" id="KW-0482">Metalloprotease</keyword>
<evidence type="ECO:0000256" key="17">
    <source>
        <dbReference type="ARBA" id="ARBA00023049"/>
    </source>
</evidence>
<keyword evidence="10" id="KW-0479">Metal-binding</keyword>
<sequence>MMRGFDSIDSMNHEELLVRRKRGNKKVLIFLGIIIAAFFIIGILIGYFSRPGNGGSGGAAPSTDGNNFDYVKFVQENVNKDNIRENLRRYSSEPRLAGTPLDEKLAKTIEKEWRENGLEEVHLATYEVLLSFPNKSNPNVVQILNGSNAVQFESQKFEKPLTDHENNSNVVPPFNGHSPSGNVKGDVVYVNYGRIEDFEYVANNLSLNITGKIVIARYGKIFRGDKVKNAERFSAIAVILYSDPQDYNMDVNVTNTYPNSWWLPPTGIQRGTVGVDGDPQTPLYPSTSYAHRLSDMETDLLLPRIPSQPIGYGDAQEILSIMGGPDAPEDWQGGLNFTYRIGPGFLDQNNSTVRVIVNNNNEVRPVHNVIGYIKGKEEPDRYVLLGNHHDAWVFGAVDPLSGSAALTEITRVFGLMLSKGHRPRRTVVFCSWDAEEYGLVGSVEWVEDHLKVLHQRGVALLNLDYAAVSNYSLAVGTSPLLQDALYAAAKKVPSPDPSVGETLYDLWTARPIKKMKDPSPDPYVTYSLGSGSDMAAFYQRAGVPSVDMWMTYNEIEMPLSSYPLYHSSHETFFAYDTFIDPGFSATNTITQFMAILACDLACTELLPMDVQRYSAAVSNFHQTLINSFGDKWQKQNVNIEAFDSSVQNFTAATKAFQDILDADKETILKSPLDLRRINDQLMLLERAFLNPEGLPGRPSQKHVMFAPSQFDSYVDNSFPGIMDTMYEIDHGDEGKWEQLKQQVFIATHIIQSAASTLEDIGL</sequence>
<feature type="transmembrane region" description="Helical" evidence="26">
    <location>
        <begin position="27"/>
        <end position="48"/>
    </location>
</feature>
<keyword evidence="8" id="KW-0645">Protease</keyword>
<dbReference type="AlphaFoldDB" id="A0AAN9C1E2"/>
<evidence type="ECO:0000256" key="6">
    <source>
        <dbReference type="ARBA" id="ARBA00022438"/>
    </source>
</evidence>
<dbReference type="CDD" id="cd02121">
    <property type="entry name" value="PA_GCPII_like"/>
    <property type="match status" value="1"/>
</dbReference>
<comment type="subunit">
    <text evidence="5">Homodimer.</text>
</comment>
<dbReference type="SUPFAM" id="SSF53187">
    <property type="entry name" value="Zn-dependent exopeptidases"/>
    <property type="match status" value="1"/>
</dbReference>
<evidence type="ECO:0000259" key="27">
    <source>
        <dbReference type="Pfam" id="PF02225"/>
    </source>
</evidence>
<dbReference type="InterPro" id="IPR036757">
    <property type="entry name" value="TFR-like_dimer_dom_sf"/>
</dbReference>
<keyword evidence="19" id="KW-1015">Disulfide bond</keyword>
<dbReference type="Gene3D" id="3.50.30.30">
    <property type="match status" value="1"/>
</dbReference>
<feature type="domain" description="Transferrin receptor-like dimerisation" evidence="28">
    <location>
        <begin position="639"/>
        <end position="758"/>
    </location>
</feature>
<dbReference type="InterPro" id="IPR039373">
    <property type="entry name" value="Peptidase_M28B"/>
</dbReference>
<evidence type="ECO:0000256" key="2">
    <source>
        <dbReference type="ARBA" id="ARBA00004221"/>
    </source>
</evidence>
<evidence type="ECO:0000256" key="22">
    <source>
        <dbReference type="ARBA" id="ARBA00059290"/>
    </source>
</evidence>
<dbReference type="FunFam" id="3.50.30.30:FF:000002">
    <property type="entry name" value="N-acetylated-alpha-linked acidic dipeptidase 2"/>
    <property type="match status" value="1"/>
</dbReference>
<comment type="similarity">
    <text evidence="4">Belongs to the peptidase M28 family. M28B subfamily.</text>
</comment>
<dbReference type="InterPro" id="IPR046450">
    <property type="entry name" value="PA_dom_sf"/>
</dbReference>
<dbReference type="Pfam" id="PF02225">
    <property type="entry name" value="PA"/>
    <property type="match status" value="1"/>
</dbReference>
<feature type="domain" description="Peptidase M28" evidence="29">
    <location>
        <begin position="368"/>
        <end position="572"/>
    </location>
</feature>
<dbReference type="FunFam" id="1.20.930.40:FF:000001">
    <property type="entry name" value="N-acetylated-alpha-linked acidic dipeptidase 2"/>
    <property type="match status" value="1"/>
</dbReference>
<accession>A0AAN9C1E2</accession>
<evidence type="ECO:0000256" key="24">
    <source>
        <dbReference type="ARBA" id="ARBA00068168"/>
    </source>
</evidence>
<keyword evidence="31" id="KW-1185">Reference proteome</keyword>
<dbReference type="Gene3D" id="3.40.630.10">
    <property type="entry name" value="Zn peptidases"/>
    <property type="match status" value="1"/>
</dbReference>
<dbReference type="Pfam" id="PF04389">
    <property type="entry name" value="Peptidase_M28"/>
    <property type="match status" value="1"/>
</dbReference>
<dbReference type="SUPFAM" id="SSF52025">
    <property type="entry name" value="PA domain"/>
    <property type="match status" value="1"/>
</dbReference>
<keyword evidence="14" id="KW-0735">Signal-anchor</keyword>
<evidence type="ECO:0000256" key="8">
    <source>
        <dbReference type="ARBA" id="ARBA00022670"/>
    </source>
</evidence>
<evidence type="ECO:0000256" key="12">
    <source>
        <dbReference type="ARBA" id="ARBA00022833"/>
    </source>
</evidence>
<dbReference type="PANTHER" id="PTHR10404:SF77">
    <property type="entry name" value="GLUTAMATE CARBOXYPEPTIDASE 2 HOMOLOG"/>
    <property type="match status" value="1"/>
</dbReference>
<dbReference type="CDD" id="cd08022">
    <property type="entry name" value="M28_PSMA_like"/>
    <property type="match status" value="1"/>
</dbReference>
<comment type="caution">
    <text evidence="30">The sequence shown here is derived from an EMBL/GenBank/DDBJ whole genome shotgun (WGS) entry which is preliminary data.</text>
</comment>
<keyword evidence="12" id="KW-0862">Zinc</keyword>
<gene>
    <name evidence="30" type="ORF">V1264_001538</name>
</gene>
<dbReference type="SUPFAM" id="SSF47672">
    <property type="entry name" value="Transferrin receptor-like dimerisation domain"/>
    <property type="match status" value="1"/>
</dbReference>
<dbReference type="InterPro" id="IPR007484">
    <property type="entry name" value="Peptidase_M28"/>
</dbReference>
<dbReference type="InterPro" id="IPR003137">
    <property type="entry name" value="PA_domain"/>
</dbReference>
<comment type="subcellular location">
    <subcellularLocation>
        <location evidence="2">Apical cell membrane</location>
    </subcellularLocation>
    <subcellularLocation>
        <location evidence="3">Cell membrane</location>
        <topology evidence="3">Single-pass type II membrane protein</topology>
    </subcellularLocation>
</comment>
<evidence type="ECO:0000256" key="4">
    <source>
        <dbReference type="ARBA" id="ARBA00005634"/>
    </source>
</evidence>
<dbReference type="FunFam" id="3.40.630.10:FF:000101">
    <property type="entry name" value="N-acetylated alpha-linked acidic dipeptidase like 1"/>
    <property type="match status" value="1"/>
</dbReference>
<dbReference type="GO" id="GO:0016805">
    <property type="term" value="F:dipeptidase activity"/>
    <property type="evidence" value="ECO:0007669"/>
    <property type="project" value="UniProtKB-KW"/>
</dbReference>
<organism evidence="30 31">
    <name type="scientific">Littorina saxatilis</name>
    <dbReference type="NCBI Taxonomy" id="31220"/>
    <lineage>
        <taxon>Eukaryota</taxon>
        <taxon>Metazoa</taxon>
        <taxon>Spiralia</taxon>
        <taxon>Lophotrochozoa</taxon>
        <taxon>Mollusca</taxon>
        <taxon>Gastropoda</taxon>
        <taxon>Caenogastropoda</taxon>
        <taxon>Littorinimorpha</taxon>
        <taxon>Littorinoidea</taxon>
        <taxon>Littorinidae</taxon>
        <taxon>Littorina</taxon>
    </lineage>
</organism>
<dbReference type="GO" id="GO:0016324">
    <property type="term" value="C:apical plasma membrane"/>
    <property type="evidence" value="ECO:0007669"/>
    <property type="project" value="UniProtKB-SubCell"/>
</dbReference>
<evidence type="ECO:0000313" key="30">
    <source>
        <dbReference type="EMBL" id="KAK7115718.1"/>
    </source>
</evidence>
<evidence type="ECO:0000256" key="13">
    <source>
        <dbReference type="ARBA" id="ARBA00022837"/>
    </source>
</evidence>
<dbReference type="InterPro" id="IPR007365">
    <property type="entry name" value="TFR-like_dimer_dom"/>
</dbReference>
<keyword evidence="20" id="KW-0325">Glycoprotein</keyword>
<feature type="domain" description="PA" evidence="27">
    <location>
        <begin position="183"/>
        <end position="272"/>
    </location>
</feature>
<evidence type="ECO:0000256" key="15">
    <source>
        <dbReference type="ARBA" id="ARBA00022989"/>
    </source>
</evidence>
<dbReference type="GO" id="GO:0004181">
    <property type="term" value="F:metallocarboxypeptidase activity"/>
    <property type="evidence" value="ECO:0007669"/>
    <property type="project" value="UniProtKB-EC"/>
</dbReference>
<evidence type="ECO:0000256" key="3">
    <source>
        <dbReference type="ARBA" id="ARBA00004401"/>
    </source>
</evidence>